<dbReference type="Pfam" id="PF01408">
    <property type="entry name" value="GFO_IDH_MocA"/>
    <property type="match status" value="1"/>
</dbReference>
<dbReference type="InterPro" id="IPR055170">
    <property type="entry name" value="GFO_IDH_MocA-like_dom"/>
</dbReference>
<comment type="similarity">
    <text evidence="1">Belongs to the Gfo/Idh/MocA family.</text>
</comment>
<evidence type="ECO:0000313" key="4">
    <source>
        <dbReference type="EMBL" id="PKU86269.1"/>
    </source>
</evidence>
<evidence type="ECO:0000259" key="2">
    <source>
        <dbReference type="Pfam" id="PF01408"/>
    </source>
</evidence>
<dbReference type="STRING" id="906689.A0A2I0XEE3"/>
<organism evidence="4 5">
    <name type="scientific">Dendrobium catenatum</name>
    <dbReference type="NCBI Taxonomy" id="906689"/>
    <lineage>
        <taxon>Eukaryota</taxon>
        <taxon>Viridiplantae</taxon>
        <taxon>Streptophyta</taxon>
        <taxon>Embryophyta</taxon>
        <taxon>Tracheophyta</taxon>
        <taxon>Spermatophyta</taxon>
        <taxon>Magnoliopsida</taxon>
        <taxon>Liliopsida</taxon>
        <taxon>Asparagales</taxon>
        <taxon>Orchidaceae</taxon>
        <taxon>Epidendroideae</taxon>
        <taxon>Malaxideae</taxon>
        <taxon>Dendrobiinae</taxon>
        <taxon>Dendrobium</taxon>
    </lineage>
</organism>
<protein>
    <submittedName>
        <fullName evidence="4">Putative oxidoreductase</fullName>
    </submittedName>
</protein>
<gene>
    <name evidence="4" type="ORF">MA16_Dca002100</name>
</gene>
<dbReference type="Gene3D" id="3.40.50.720">
    <property type="entry name" value="NAD(P)-binding Rossmann-like Domain"/>
    <property type="match status" value="1"/>
</dbReference>
<dbReference type="Gene3D" id="3.30.360.10">
    <property type="entry name" value="Dihydrodipicolinate Reductase, domain 2"/>
    <property type="match status" value="1"/>
</dbReference>
<dbReference type="SUPFAM" id="SSF51735">
    <property type="entry name" value="NAD(P)-binding Rossmann-fold domains"/>
    <property type="match status" value="1"/>
</dbReference>
<dbReference type="OrthoDB" id="2129491at2759"/>
<reference evidence="4 5" key="1">
    <citation type="journal article" date="2016" name="Sci. Rep.">
        <title>The Dendrobium catenatum Lindl. genome sequence provides insights into polysaccharide synthase, floral development and adaptive evolution.</title>
        <authorList>
            <person name="Zhang G.Q."/>
            <person name="Xu Q."/>
            <person name="Bian C."/>
            <person name="Tsai W.C."/>
            <person name="Yeh C.M."/>
            <person name="Liu K.W."/>
            <person name="Yoshida K."/>
            <person name="Zhang L.S."/>
            <person name="Chang S.B."/>
            <person name="Chen F."/>
            <person name="Shi Y."/>
            <person name="Su Y.Y."/>
            <person name="Zhang Y.Q."/>
            <person name="Chen L.J."/>
            <person name="Yin Y."/>
            <person name="Lin M."/>
            <person name="Huang H."/>
            <person name="Deng H."/>
            <person name="Wang Z.W."/>
            <person name="Zhu S.L."/>
            <person name="Zhao X."/>
            <person name="Deng C."/>
            <person name="Niu S.C."/>
            <person name="Huang J."/>
            <person name="Wang M."/>
            <person name="Liu G.H."/>
            <person name="Yang H.J."/>
            <person name="Xiao X.J."/>
            <person name="Hsiao Y.Y."/>
            <person name="Wu W.L."/>
            <person name="Chen Y.Y."/>
            <person name="Mitsuda N."/>
            <person name="Ohme-Takagi M."/>
            <person name="Luo Y.B."/>
            <person name="Van de Peer Y."/>
            <person name="Liu Z.J."/>
        </authorList>
    </citation>
    <scope>NUCLEOTIDE SEQUENCE [LARGE SCALE GENOMIC DNA]</scope>
    <source>
        <tissue evidence="4">The whole plant</tissue>
    </source>
</reference>
<evidence type="ECO:0000313" key="5">
    <source>
        <dbReference type="Proteomes" id="UP000233837"/>
    </source>
</evidence>
<dbReference type="SUPFAM" id="SSF55347">
    <property type="entry name" value="Glyceraldehyde-3-phosphate dehydrogenase-like, C-terminal domain"/>
    <property type="match status" value="1"/>
</dbReference>
<dbReference type="InterPro" id="IPR000683">
    <property type="entry name" value="Gfo/Idh/MocA-like_OxRdtase_N"/>
</dbReference>
<dbReference type="Proteomes" id="UP000233837">
    <property type="component" value="Unassembled WGS sequence"/>
</dbReference>
<keyword evidence="5" id="KW-1185">Reference proteome</keyword>
<dbReference type="Pfam" id="PF22725">
    <property type="entry name" value="GFO_IDH_MocA_C3"/>
    <property type="match status" value="1"/>
</dbReference>
<dbReference type="PANTHER" id="PTHR46368:SF4">
    <property type="entry name" value="OS10G0403700 PROTEIN"/>
    <property type="match status" value="1"/>
</dbReference>
<sequence>MAAPIRFGIMGCADIARKICRAIGLAHNAAVVAVGSRSADKARRFIADNGLPENTHVHGSYEELLEDPAVDAVYVPLPTSLHVQWAVAAAGKGKHVLLEKPPALNAAELDRILEACEVNGVQIMDGTMWMHHPRTAKMRELLSDPDRFGQVKRTNSIFSFNGDSDFLKNDIRVKPDLDGLGALGDAGWYCIRSILWANDYDLPRTAIAFPNPVKNEAGVVLSCDASLHWEDGRVATFHCSFLAHLTMDLTVIGSKGTLQLNDFIVPIEQKSAHFTFASGSCFDDLVDSWTTFPKKHVVSTDLPQEALMVSEFSSLVAAIKESGAKPDHKWPTISRKTQVVLDAVKTSLDSGSKPVQIVF</sequence>
<evidence type="ECO:0000256" key="1">
    <source>
        <dbReference type="ARBA" id="ARBA00010928"/>
    </source>
</evidence>
<name>A0A2I0XEE3_9ASPA</name>
<dbReference type="InterPro" id="IPR036291">
    <property type="entry name" value="NAD(P)-bd_dom_sf"/>
</dbReference>
<feature type="domain" description="GFO/IDH/MocA-like oxidoreductase" evidence="3">
    <location>
        <begin position="137"/>
        <end position="258"/>
    </location>
</feature>
<dbReference type="AlphaFoldDB" id="A0A2I0XEE3"/>
<dbReference type="GO" id="GO:0000166">
    <property type="term" value="F:nucleotide binding"/>
    <property type="evidence" value="ECO:0007669"/>
    <property type="project" value="InterPro"/>
</dbReference>
<dbReference type="PANTHER" id="PTHR46368">
    <property type="match status" value="1"/>
</dbReference>
<accession>A0A2I0XEE3</accession>
<evidence type="ECO:0000259" key="3">
    <source>
        <dbReference type="Pfam" id="PF22725"/>
    </source>
</evidence>
<proteinExistence type="inferred from homology"/>
<dbReference type="EMBL" id="KZ501954">
    <property type="protein sequence ID" value="PKU86269.1"/>
    <property type="molecule type" value="Genomic_DNA"/>
</dbReference>
<reference evidence="4 5" key="2">
    <citation type="journal article" date="2017" name="Nature">
        <title>The Apostasia genome and the evolution of orchids.</title>
        <authorList>
            <person name="Zhang G.Q."/>
            <person name="Liu K.W."/>
            <person name="Li Z."/>
            <person name="Lohaus R."/>
            <person name="Hsiao Y.Y."/>
            <person name="Niu S.C."/>
            <person name="Wang J.Y."/>
            <person name="Lin Y.C."/>
            <person name="Xu Q."/>
            <person name="Chen L.J."/>
            <person name="Yoshida K."/>
            <person name="Fujiwara S."/>
            <person name="Wang Z.W."/>
            <person name="Zhang Y.Q."/>
            <person name="Mitsuda N."/>
            <person name="Wang M."/>
            <person name="Liu G.H."/>
            <person name="Pecoraro L."/>
            <person name="Huang H.X."/>
            <person name="Xiao X.J."/>
            <person name="Lin M."/>
            <person name="Wu X.Y."/>
            <person name="Wu W.L."/>
            <person name="Chen Y.Y."/>
            <person name="Chang S.B."/>
            <person name="Sakamoto S."/>
            <person name="Ohme-Takagi M."/>
            <person name="Yagi M."/>
            <person name="Zeng S.J."/>
            <person name="Shen C.Y."/>
            <person name="Yeh C.M."/>
            <person name="Luo Y.B."/>
            <person name="Tsai W.C."/>
            <person name="Van de Peer Y."/>
            <person name="Liu Z.J."/>
        </authorList>
    </citation>
    <scope>NUCLEOTIDE SEQUENCE [LARGE SCALE GENOMIC DNA]</scope>
    <source>
        <tissue evidence="4">The whole plant</tissue>
    </source>
</reference>
<feature type="domain" description="Gfo/Idh/MocA-like oxidoreductase N-terminal" evidence="2">
    <location>
        <begin position="5"/>
        <end position="124"/>
    </location>
</feature>